<reference evidence="4 5" key="1">
    <citation type="submission" date="2019-02" db="EMBL/GenBank/DDBJ databases">
        <title>Genome sequencing of the rare red list fungi Bondarzewia mesenterica.</title>
        <authorList>
            <person name="Buettner E."/>
            <person name="Kellner H."/>
        </authorList>
    </citation>
    <scope>NUCLEOTIDE SEQUENCE [LARGE SCALE GENOMIC DNA]</scope>
    <source>
        <strain evidence="4 5">DSM 108281</strain>
    </source>
</reference>
<feature type="compositionally biased region" description="Polar residues" evidence="2">
    <location>
        <begin position="79"/>
        <end position="90"/>
    </location>
</feature>
<proteinExistence type="predicted"/>
<evidence type="ECO:0000256" key="1">
    <source>
        <dbReference type="SAM" id="Coils"/>
    </source>
</evidence>
<dbReference type="InterPro" id="IPR005135">
    <property type="entry name" value="Endo/exonuclease/phosphatase"/>
</dbReference>
<dbReference type="SUPFAM" id="SSF56672">
    <property type="entry name" value="DNA/RNA polymerases"/>
    <property type="match status" value="1"/>
</dbReference>
<dbReference type="InterPro" id="IPR043502">
    <property type="entry name" value="DNA/RNA_pol_sf"/>
</dbReference>
<feature type="compositionally biased region" description="Polar residues" evidence="2">
    <location>
        <begin position="29"/>
        <end position="58"/>
    </location>
</feature>
<dbReference type="CDD" id="cd09076">
    <property type="entry name" value="L1-EN"/>
    <property type="match status" value="1"/>
</dbReference>
<feature type="domain" description="Reverse transcriptase" evidence="3">
    <location>
        <begin position="776"/>
        <end position="1060"/>
    </location>
</feature>
<organism evidence="4 5">
    <name type="scientific">Bondarzewia mesenterica</name>
    <dbReference type="NCBI Taxonomy" id="1095465"/>
    <lineage>
        <taxon>Eukaryota</taxon>
        <taxon>Fungi</taxon>
        <taxon>Dikarya</taxon>
        <taxon>Basidiomycota</taxon>
        <taxon>Agaricomycotina</taxon>
        <taxon>Agaricomycetes</taxon>
        <taxon>Russulales</taxon>
        <taxon>Bondarzewiaceae</taxon>
        <taxon>Bondarzewia</taxon>
    </lineage>
</organism>
<dbReference type="Pfam" id="PF00078">
    <property type="entry name" value="RVT_1"/>
    <property type="match status" value="1"/>
</dbReference>
<feature type="region of interest" description="Disordered" evidence="2">
    <location>
        <begin position="1"/>
        <end position="90"/>
    </location>
</feature>
<dbReference type="OrthoDB" id="3264871at2759"/>
<keyword evidence="5" id="KW-1185">Reference proteome</keyword>
<dbReference type="Proteomes" id="UP000310158">
    <property type="component" value="Unassembled WGS sequence"/>
</dbReference>
<dbReference type="GO" id="GO:0003824">
    <property type="term" value="F:catalytic activity"/>
    <property type="evidence" value="ECO:0007669"/>
    <property type="project" value="InterPro"/>
</dbReference>
<evidence type="ECO:0000313" key="5">
    <source>
        <dbReference type="Proteomes" id="UP000310158"/>
    </source>
</evidence>
<name>A0A4S4L3M1_9AGAM</name>
<evidence type="ECO:0000313" key="4">
    <source>
        <dbReference type="EMBL" id="THH05996.1"/>
    </source>
</evidence>
<sequence length="1060" mass="121518">MSTTYNLRLPATGCPGRSQTGDGDMVCRRSTQAGVQRPTVETKQNLWRSENFATSKSDQPIREVAPNTPSAWRLESDQRTPQGLRGTNSPRNLLFELVGDYQSLASASSERQSSSSSNSSSSGSDESQSWTGPLFEDQDDKIDWNSWFLDMLASPTQQIADALTPTQNTFTQTTLRDDFEVPTPPLTQIHTLFNNEENTESDTLSEMTTPSPSITNEELISDTEPEMEDMLSKTDNELRILQQNLTSNMGRTTGLKIGSLNIHGKTYTTDGSSKYKDLYTIMRKNNIGVMALQETRLDDDETKKLNENNRSITILNNGNSTAKEGVAFVVNNKLLKDAKWTFHPIIPNKAAVLRLTWLEDNSIDIINIHSPNDLKDKIDFYKLLKQKINRTVCGRQTLLLGDFNFVEDAIDRLPMHDDDNRLVESLEEITTALHLVDGWRWQHPDEKDYTFTQTHTNSMSRIDRIYSNKILYLQTCNWDIIDNAAISDHRIPIVEILRNNQPYVGKGYWRLPVALIDNPTFHKKSKSLLIQTNDKLNAAKLNRTQENNPQTVWMTFKLKLKEMTQQVTKERNRQLKHRTQSLRRKKKQLIAQVIKASGAERMRLQNKIMTTQQELTFLDKERLIKLREISKANFRSKGEKCTKYWFNLNKNKSPIEPILALYDENNKIQTETRKMTKIGANYHANLQQEQQWTNERAKATKNILNNITTKLSEEDKNTFASQIGYEETLLALKASQNGKAPGLDGIPYEFYKKWTKYEDDEDEIDVLAMLSMVYEDVETHGIMSEEWTQGVMCLLYKKKDKRRIENYRPVTLVNTDYKILTKAIATRLGKIAPSLIHKNQNGFIPGRGLYDATRTSQMMLEYCEQFEINGCIISLDQEKAYDKIAHDYLWKALEKYEFPPHFIQLIRNIYGGAKTTIVVNEEMSLPIEIKRGVRQGDPMSCLLYNLAIEPLAAAIRNSDLKGIKIPNLEDRVLVSLFADDTLVYCHENDKITTLQKVINEFCTASTAKFNMEKTEYLPMGTKTFRQKTEQTRQVGSNPENKIEQGITIIKENEPMRTLGA</sequence>
<dbReference type="CDD" id="cd01650">
    <property type="entry name" value="RT_nLTR_like"/>
    <property type="match status" value="1"/>
</dbReference>
<accession>A0A4S4L3M1</accession>
<dbReference type="AlphaFoldDB" id="A0A4S4L3M1"/>
<feature type="coiled-coil region" evidence="1">
    <location>
        <begin position="572"/>
        <end position="621"/>
    </location>
</feature>
<dbReference type="SUPFAM" id="SSF56219">
    <property type="entry name" value="DNase I-like"/>
    <property type="match status" value="1"/>
</dbReference>
<feature type="compositionally biased region" description="Low complexity" evidence="2">
    <location>
        <begin position="106"/>
        <end position="129"/>
    </location>
</feature>
<dbReference type="Gene3D" id="3.60.10.10">
    <property type="entry name" value="Endonuclease/exonuclease/phosphatase"/>
    <property type="match status" value="1"/>
</dbReference>
<evidence type="ECO:0000256" key="2">
    <source>
        <dbReference type="SAM" id="MobiDB-lite"/>
    </source>
</evidence>
<dbReference type="InterPro" id="IPR000477">
    <property type="entry name" value="RT_dom"/>
</dbReference>
<evidence type="ECO:0000259" key="3">
    <source>
        <dbReference type="PROSITE" id="PS50878"/>
    </source>
</evidence>
<dbReference type="PANTHER" id="PTHR19446">
    <property type="entry name" value="REVERSE TRANSCRIPTASES"/>
    <property type="match status" value="1"/>
</dbReference>
<comment type="caution">
    <text evidence="4">The sequence shown here is derived from an EMBL/GenBank/DDBJ whole genome shotgun (WGS) entry which is preliminary data.</text>
</comment>
<gene>
    <name evidence="4" type="ORF">EW146_g9748</name>
</gene>
<dbReference type="Pfam" id="PF03372">
    <property type="entry name" value="Exo_endo_phos"/>
    <property type="match status" value="1"/>
</dbReference>
<feature type="region of interest" description="Disordered" evidence="2">
    <location>
        <begin position="106"/>
        <end position="136"/>
    </location>
</feature>
<dbReference type="InterPro" id="IPR036691">
    <property type="entry name" value="Endo/exonu/phosph_ase_sf"/>
</dbReference>
<dbReference type="PROSITE" id="PS50878">
    <property type="entry name" value="RT_POL"/>
    <property type="match status" value="1"/>
</dbReference>
<protein>
    <recommendedName>
        <fullName evidence="3">Reverse transcriptase domain-containing protein</fullName>
    </recommendedName>
</protein>
<dbReference type="EMBL" id="SGPL01000933">
    <property type="protein sequence ID" value="THH05996.1"/>
    <property type="molecule type" value="Genomic_DNA"/>
</dbReference>
<keyword evidence="1" id="KW-0175">Coiled coil</keyword>